<protein>
    <recommendedName>
        <fullName evidence="3">DNA-binding protein</fullName>
    </recommendedName>
</protein>
<dbReference type="EMBL" id="JAVCWF010000001">
    <property type="protein sequence ID" value="MDQ7937067.1"/>
    <property type="molecule type" value="Genomic_DNA"/>
</dbReference>
<evidence type="ECO:0000313" key="2">
    <source>
        <dbReference type="Proteomes" id="UP001227831"/>
    </source>
</evidence>
<name>A0ABU1A7Y9_9LACO</name>
<evidence type="ECO:0008006" key="3">
    <source>
        <dbReference type="Google" id="ProtNLM"/>
    </source>
</evidence>
<gene>
    <name evidence="1" type="ORF">RA086_05425</name>
</gene>
<organism evidence="1 2">
    <name type="scientific">Lactiplantibacillus brownii</name>
    <dbReference type="NCBI Taxonomy" id="3069269"/>
    <lineage>
        <taxon>Bacteria</taxon>
        <taxon>Bacillati</taxon>
        <taxon>Bacillota</taxon>
        <taxon>Bacilli</taxon>
        <taxon>Lactobacillales</taxon>
        <taxon>Lactobacillaceae</taxon>
        <taxon>Lactiplantibacillus</taxon>
    </lineage>
</organism>
<dbReference type="RefSeq" id="WP_308702844.1">
    <property type="nucleotide sequence ID" value="NZ_AP027463.1"/>
</dbReference>
<reference evidence="1 2" key="1">
    <citation type="journal article" date="2023" name="Int. J. Syst. Evol. Microbiol.">
        <title>Lactiplantibacillus brownii sp. nov., a novel psychrotolerant species isolated from sauerkraut.</title>
        <authorList>
            <person name="Heng Y.C."/>
            <person name="Silvaraju S."/>
            <person name="Lee J.K.Y."/>
            <person name="Kittelmann S."/>
        </authorList>
    </citation>
    <scope>NUCLEOTIDE SEQUENCE [LARGE SCALE GENOMIC DNA]</scope>
    <source>
        <strain evidence="1 2">WILCCON 0030</strain>
    </source>
</reference>
<accession>A0ABU1A7Y9</accession>
<evidence type="ECO:0000313" key="1">
    <source>
        <dbReference type="EMBL" id="MDQ7937067.1"/>
    </source>
</evidence>
<keyword evidence="2" id="KW-1185">Reference proteome</keyword>
<sequence>MVVEMSTELGRALADRFDGIAKEQARTMLEPLVEKVSYQYIFVDRKRAAEMLSISLATFSKMQKIPQIRLVERHLPDCSKTLYEPQELKKAFLSIME</sequence>
<dbReference type="Proteomes" id="UP001227831">
    <property type="component" value="Unassembled WGS sequence"/>
</dbReference>
<proteinExistence type="predicted"/>
<comment type="caution">
    <text evidence="1">The sequence shown here is derived from an EMBL/GenBank/DDBJ whole genome shotgun (WGS) entry which is preliminary data.</text>
</comment>